<keyword evidence="2" id="KW-1185">Reference proteome</keyword>
<dbReference type="Proteomes" id="UP000236893">
    <property type="component" value="Unassembled WGS sequence"/>
</dbReference>
<dbReference type="AlphaFoldDB" id="A0A2S5A7M9"/>
<dbReference type="EMBL" id="PQVF01000002">
    <property type="protein sequence ID" value="POY38610.1"/>
    <property type="molecule type" value="Genomic_DNA"/>
</dbReference>
<organism evidence="1 2">
    <name type="scientific">Solitalea longa</name>
    <dbReference type="NCBI Taxonomy" id="2079460"/>
    <lineage>
        <taxon>Bacteria</taxon>
        <taxon>Pseudomonadati</taxon>
        <taxon>Bacteroidota</taxon>
        <taxon>Sphingobacteriia</taxon>
        <taxon>Sphingobacteriales</taxon>
        <taxon>Sphingobacteriaceae</taxon>
        <taxon>Solitalea</taxon>
    </lineage>
</organism>
<reference evidence="1 2" key="1">
    <citation type="submission" date="2018-01" db="EMBL/GenBank/DDBJ databases">
        <authorList>
            <person name="Gaut B.S."/>
            <person name="Morton B.R."/>
            <person name="Clegg M.T."/>
            <person name="Duvall M.R."/>
        </authorList>
    </citation>
    <scope>NUCLEOTIDE SEQUENCE [LARGE SCALE GENOMIC DNA]</scope>
    <source>
        <strain evidence="1 2">HR-AV</strain>
    </source>
</reference>
<sequence>MVRKTKADLLSKLQPAWPQKFTFRFAGLHNMTGNDSKNIFLILYQANEYYVIFHISPKEISSITRQRKKLNLTGTHQNPVPFYSSYNNLNSLLPVVVATSKKKKHQTARLIVKNSLSATKERLTPQL</sequence>
<gene>
    <name evidence="1" type="ORF">C3K47_04235</name>
</gene>
<evidence type="ECO:0000313" key="1">
    <source>
        <dbReference type="EMBL" id="POY38610.1"/>
    </source>
</evidence>
<name>A0A2S5A7M9_9SPHI</name>
<protein>
    <submittedName>
        <fullName evidence="1">Uncharacterized protein</fullName>
    </submittedName>
</protein>
<comment type="caution">
    <text evidence="1">The sequence shown here is derived from an EMBL/GenBank/DDBJ whole genome shotgun (WGS) entry which is preliminary data.</text>
</comment>
<accession>A0A2S5A7M9</accession>
<evidence type="ECO:0000313" key="2">
    <source>
        <dbReference type="Proteomes" id="UP000236893"/>
    </source>
</evidence>
<proteinExistence type="predicted"/>
<dbReference type="RefSeq" id="WP_103787867.1">
    <property type="nucleotide sequence ID" value="NZ_PQVF01000002.1"/>
</dbReference>